<sequence length="77" mass="8131">MPVANHESSPELSDELDDLIESTLKEMDNAKAEEGSQERATTVAAGASVEGKEQASTLEQSLNDLVKGLEESAQRGG</sequence>
<feature type="compositionally biased region" description="Basic and acidic residues" evidence="1">
    <location>
        <begin position="28"/>
        <end position="37"/>
    </location>
</feature>
<comment type="caution">
    <text evidence="2">The sequence shown here is derived from an EMBL/GenBank/DDBJ whole genome shotgun (WGS) entry which is preliminary data.</text>
</comment>
<evidence type="ECO:0000313" key="3">
    <source>
        <dbReference type="Proteomes" id="UP000553632"/>
    </source>
</evidence>
<protein>
    <submittedName>
        <fullName evidence="2">Uncharacterized protein</fullName>
    </submittedName>
</protein>
<name>A0A7J6S9J2_PEROL</name>
<evidence type="ECO:0000256" key="1">
    <source>
        <dbReference type="SAM" id="MobiDB-lite"/>
    </source>
</evidence>
<evidence type="ECO:0000313" key="2">
    <source>
        <dbReference type="EMBL" id="KAF4729639.1"/>
    </source>
</evidence>
<proteinExistence type="predicted"/>
<dbReference type="Proteomes" id="UP000553632">
    <property type="component" value="Unassembled WGS sequence"/>
</dbReference>
<reference evidence="2 3" key="1">
    <citation type="submission" date="2020-04" db="EMBL/GenBank/DDBJ databases">
        <title>Perkinsus olseni comparative genomics.</title>
        <authorList>
            <person name="Bogema D.R."/>
        </authorList>
    </citation>
    <scope>NUCLEOTIDE SEQUENCE [LARGE SCALE GENOMIC DNA]</scope>
    <source>
        <strain evidence="2 3">ATCC PRA-207</strain>
    </source>
</reference>
<keyword evidence="3" id="KW-1185">Reference proteome</keyword>
<dbReference type="EMBL" id="JABANO010019771">
    <property type="protein sequence ID" value="KAF4729639.1"/>
    <property type="molecule type" value="Genomic_DNA"/>
</dbReference>
<accession>A0A7J6S9J2</accession>
<dbReference type="AlphaFoldDB" id="A0A7J6S9J2"/>
<feature type="non-terminal residue" evidence="2">
    <location>
        <position position="77"/>
    </location>
</feature>
<feature type="region of interest" description="Disordered" evidence="1">
    <location>
        <begin position="28"/>
        <end position="56"/>
    </location>
</feature>
<organism evidence="2 3">
    <name type="scientific">Perkinsus olseni</name>
    <name type="common">Perkinsus atlanticus</name>
    <dbReference type="NCBI Taxonomy" id="32597"/>
    <lineage>
        <taxon>Eukaryota</taxon>
        <taxon>Sar</taxon>
        <taxon>Alveolata</taxon>
        <taxon>Perkinsozoa</taxon>
        <taxon>Perkinsea</taxon>
        <taxon>Perkinsida</taxon>
        <taxon>Perkinsidae</taxon>
        <taxon>Perkinsus</taxon>
    </lineage>
</organism>
<gene>
    <name evidence="2" type="ORF">FOZ63_011157</name>
</gene>